<dbReference type="SUPFAM" id="SSF64153">
    <property type="entry name" value="YjeF N-terminal domain-like"/>
    <property type="match status" value="1"/>
</dbReference>
<feature type="region of interest" description="Disordered" evidence="5">
    <location>
        <begin position="310"/>
        <end position="430"/>
    </location>
</feature>
<reference evidence="8 9" key="1">
    <citation type="journal article" date="2024" name="Commun. Biol.">
        <title>Comparative genomic analysis of thermophilic fungi reveals convergent evolutionary adaptations and gene losses.</title>
        <authorList>
            <person name="Steindorff A.S."/>
            <person name="Aguilar-Pontes M.V."/>
            <person name="Robinson A.J."/>
            <person name="Andreopoulos B."/>
            <person name="LaButti K."/>
            <person name="Kuo A."/>
            <person name="Mondo S."/>
            <person name="Riley R."/>
            <person name="Otillar R."/>
            <person name="Haridas S."/>
            <person name="Lipzen A."/>
            <person name="Grimwood J."/>
            <person name="Schmutz J."/>
            <person name="Clum A."/>
            <person name="Reid I.D."/>
            <person name="Moisan M.C."/>
            <person name="Butler G."/>
            <person name="Nguyen T.T.M."/>
            <person name="Dewar K."/>
            <person name="Conant G."/>
            <person name="Drula E."/>
            <person name="Henrissat B."/>
            <person name="Hansel C."/>
            <person name="Singer S."/>
            <person name="Hutchinson M.I."/>
            <person name="de Vries R.P."/>
            <person name="Natvig D.O."/>
            <person name="Powell A.J."/>
            <person name="Tsang A."/>
            <person name="Grigoriev I.V."/>
        </authorList>
    </citation>
    <scope>NUCLEOTIDE SEQUENCE [LARGE SCALE GENOMIC DNA]</scope>
    <source>
        <strain evidence="8 9">ATCC 24622</strain>
    </source>
</reference>
<dbReference type="PROSITE" id="PS51385">
    <property type="entry name" value="YJEF_N"/>
    <property type="match status" value="1"/>
</dbReference>
<dbReference type="Pfam" id="PF09532">
    <property type="entry name" value="FDF"/>
    <property type="match status" value="1"/>
</dbReference>
<accession>A0ABR3Y370</accession>
<dbReference type="SMART" id="SM01199">
    <property type="entry name" value="FDF"/>
    <property type="match status" value="1"/>
</dbReference>
<feature type="region of interest" description="Disordered" evidence="5">
    <location>
        <begin position="177"/>
        <end position="275"/>
    </location>
</feature>
<dbReference type="Gene3D" id="3.40.50.10260">
    <property type="entry name" value="YjeF N-terminal domain"/>
    <property type="match status" value="1"/>
</dbReference>
<sequence>MPNEFIGLRMLVTVRDPPAKLQGTVCDVKASTSLTLRDVWILDTNQWQQQVTIQSKNIVDLAEIPSGAPSFPQPVAVPEPAVVVPQPAAFPYVRPAQPLIAPQQPKQPLADPAIVTVGRRPGVGSHGLVPPQVSDATIPRAPESIPVPATQTRRSSQDATPTGVVAESLGGLKIQDYATTPDLPAPSQQHAATAPEQDAQEAAQQKKRRQRKPANPRNGAGEDVDASPHVSRVRQSGRGKGWRQTPILESTASFQPFSSLKKHAGGKGKAANDNGWASEDVTDVQEMGDFNFEEGLARFDKRNLFEQMRKEDPTDDADRLVSHNRQRPKPGTAGGKNLHYTENVLDMPSTVPKGPKEKSQKETNDFWNSEADDGILNGGERLSGRELGSRQSSRRGESKVSGTRRSQSRKASTAPGHQGPNRAHSGVGGGNLDRQCFHLVPSNRRVDTVSALQMLNLENIAHNELGLTEDMMTENAGRGVAEVTLSALKDPAIKVRHAASVDPATGNNPPPTVVILAGNNKSGIRAVAAGRHLRNKGINVLLCVVGIERGERELLEDMRQQVHLFRNFGGRVFSKADFFEHLRKASIPVLTIDTPRTSLTSLTNPQATVTLIIDAVLGLAISFEELRTSDQATVYELIEWSNRNEAFVLAIDVPSGIDPSSGKITVVDGSRLYVRPRYVVALGAPKRGLLAAMAAGSEDAVARDASPSEVAAPDDSTADWKLYVADIGLGAAVWKKAGTKMRRGINFEDKWVFEMRYQGNTEDELA</sequence>
<dbReference type="InterPro" id="IPR019050">
    <property type="entry name" value="FDF_dom"/>
</dbReference>
<evidence type="ECO:0000256" key="5">
    <source>
        <dbReference type="SAM" id="MobiDB-lite"/>
    </source>
</evidence>
<feature type="compositionally biased region" description="Basic and acidic residues" evidence="5">
    <location>
        <begin position="354"/>
        <end position="364"/>
    </location>
</feature>
<dbReference type="InterPro" id="IPR025762">
    <property type="entry name" value="DFDF"/>
</dbReference>
<evidence type="ECO:0000259" key="6">
    <source>
        <dbReference type="PROSITE" id="PS51385"/>
    </source>
</evidence>
<evidence type="ECO:0000313" key="8">
    <source>
        <dbReference type="EMBL" id="KAL1882752.1"/>
    </source>
</evidence>
<dbReference type="Proteomes" id="UP001586593">
    <property type="component" value="Unassembled WGS sequence"/>
</dbReference>
<dbReference type="PANTHER" id="PTHR13612:SF0">
    <property type="entry name" value="ENHANCER OF MRNA-DECAPPING PROTEIN 3"/>
    <property type="match status" value="1"/>
</dbReference>
<organism evidence="8 9">
    <name type="scientific">Phialemonium thermophilum</name>
    <dbReference type="NCBI Taxonomy" id="223376"/>
    <lineage>
        <taxon>Eukaryota</taxon>
        <taxon>Fungi</taxon>
        <taxon>Dikarya</taxon>
        <taxon>Ascomycota</taxon>
        <taxon>Pezizomycotina</taxon>
        <taxon>Sordariomycetes</taxon>
        <taxon>Sordariomycetidae</taxon>
        <taxon>Cephalothecales</taxon>
        <taxon>Cephalothecaceae</taxon>
        <taxon>Phialemonium</taxon>
    </lineage>
</organism>
<evidence type="ECO:0000313" key="9">
    <source>
        <dbReference type="Proteomes" id="UP001586593"/>
    </source>
</evidence>
<dbReference type="EMBL" id="JAZHXJ010000012">
    <property type="protein sequence ID" value="KAL1882752.1"/>
    <property type="molecule type" value="Genomic_DNA"/>
</dbReference>
<dbReference type="Pfam" id="PF03853">
    <property type="entry name" value="YjeF_N"/>
    <property type="match status" value="1"/>
</dbReference>
<evidence type="ECO:0000256" key="4">
    <source>
        <dbReference type="ARBA" id="ARBA00022490"/>
    </source>
</evidence>
<dbReference type="PANTHER" id="PTHR13612">
    <property type="entry name" value="ENHANCER OF MRNA-DECAPPING PROTEIN 3"/>
    <property type="match status" value="1"/>
</dbReference>
<dbReference type="InterPro" id="IPR004443">
    <property type="entry name" value="YjeF_N_dom"/>
</dbReference>
<evidence type="ECO:0000256" key="1">
    <source>
        <dbReference type="ARBA" id="ARBA00004201"/>
    </source>
</evidence>
<name>A0ABR3Y370_9PEZI</name>
<feature type="compositionally biased region" description="Basic residues" evidence="5">
    <location>
        <begin position="205"/>
        <end position="214"/>
    </location>
</feature>
<feature type="compositionally biased region" description="Basic residues" evidence="5">
    <location>
        <begin position="231"/>
        <end position="241"/>
    </location>
</feature>
<dbReference type="PROSITE" id="PS51512">
    <property type="entry name" value="DFDF"/>
    <property type="match status" value="1"/>
</dbReference>
<dbReference type="InterPro" id="IPR036652">
    <property type="entry name" value="YjeF_N_dom_sf"/>
</dbReference>
<proteinExistence type="inferred from homology"/>
<comment type="subcellular location">
    <subcellularLocation>
        <location evidence="1">Cytoplasm</location>
        <location evidence="1">P-body</location>
    </subcellularLocation>
</comment>
<feature type="compositionally biased region" description="Polar residues" evidence="5">
    <location>
        <begin position="400"/>
        <end position="411"/>
    </location>
</feature>
<gene>
    <name evidence="8" type="ORF">VTK73DRAFT_877</name>
</gene>
<evidence type="ECO:0000256" key="3">
    <source>
        <dbReference type="ARBA" id="ARBA00015797"/>
    </source>
</evidence>
<feature type="domain" description="YjeF N-terminal" evidence="6">
    <location>
        <begin position="454"/>
        <end position="735"/>
    </location>
</feature>
<protein>
    <recommendedName>
        <fullName evidence="3">Enhancer of mRNA-decapping protein 3</fullName>
    </recommendedName>
</protein>
<comment type="caution">
    <text evidence="8">The sequence shown here is derived from an EMBL/GenBank/DDBJ whole genome shotgun (WGS) entry which is preliminary data.</text>
</comment>
<keyword evidence="4" id="KW-0963">Cytoplasm</keyword>
<feature type="domain" description="DFDF" evidence="7">
    <location>
        <begin position="278"/>
        <end position="314"/>
    </location>
</feature>
<feature type="compositionally biased region" description="Polar residues" evidence="5">
    <location>
        <begin position="247"/>
        <end position="258"/>
    </location>
</feature>
<comment type="similarity">
    <text evidence="2">Belongs to the EDC3 family.</text>
</comment>
<feature type="region of interest" description="Disordered" evidence="5">
    <location>
        <begin position="121"/>
        <end position="163"/>
    </location>
</feature>
<feature type="compositionally biased region" description="Basic and acidic residues" evidence="5">
    <location>
        <begin position="310"/>
        <end position="321"/>
    </location>
</feature>
<evidence type="ECO:0000259" key="7">
    <source>
        <dbReference type="PROSITE" id="PS51512"/>
    </source>
</evidence>
<keyword evidence="9" id="KW-1185">Reference proteome</keyword>
<feature type="compositionally biased region" description="Basic and acidic residues" evidence="5">
    <location>
        <begin position="382"/>
        <end position="398"/>
    </location>
</feature>
<feature type="compositionally biased region" description="Polar residues" evidence="5">
    <location>
        <begin position="149"/>
        <end position="160"/>
    </location>
</feature>
<feature type="compositionally biased region" description="Low complexity" evidence="5">
    <location>
        <begin position="191"/>
        <end position="203"/>
    </location>
</feature>
<evidence type="ECO:0000256" key="2">
    <source>
        <dbReference type="ARBA" id="ARBA00006610"/>
    </source>
</evidence>